<keyword evidence="3" id="KW-0804">Transcription</keyword>
<dbReference type="InterPro" id="IPR000595">
    <property type="entry name" value="cNMP-bd_dom"/>
</dbReference>
<proteinExistence type="predicted"/>
<organism evidence="5 6">
    <name type="scientific">Endobacterium cereale</name>
    <dbReference type="NCBI Taxonomy" id="2663029"/>
    <lineage>
        <taxon>Bacteria</taxon>
        <taxon>Pseudomonadati</taxon>
        <taxon>Pseudomonadota</taxon>
        <taxon>Alphaproteobacteria</taxon>
        <taxon>Hyphomicrobiales</taxon>
        <taxon>Rhizobiaceae</taxon>
        <taxon>Endobacterium</taxon>
    </lineage>
</organism>
<dbReference type="Gene3D" id="2.60.120.10">
    <property type="entry name" value="Jelly Rolls"/>
    <property type="match status" value="1"/>
</dbReference>
<accession>A0A6A8AEU9</accession>
<dbReference type="GO" id="GO:0006355">
    <property type="term" value="P:regulation of DNA-templated transcription"/>
    <property type="evidence" value="ECO:0007669"/>
    <property type="project" value="InterPro"/>
</dbReference>
<dbReference type="SMART" id="SM00419">
    <property type="entry name" value="HTH_CRP"/>
    <property type="match status" value="1"/>
</dbReference>
<keyword evidence="2" id="KW-0238">DNA-binding</keyword>
<dbReference type="InterPro" id="IPR036388">
    <property type="entry name" value="WH-like_DNA-bd_sf"/>
</dbReference>
<reference evidence="5 6" key="1">
    <citation type="submission" date="2019-11" db="EMBL/GenBank/DDBJ databases">
        <title>Genome analysis of Rhizobacterium cereale a novel genus and species isolated from maize roots in North Spain.</title>
        <authorList>
            <person name="Menendez E."/>
            <person name="Flores-Felix J.D."/>
            <person name="Ramirez-Bahena M.-H."/>
            <person name="Igual J.M."/>
            <person name="Garcia-Fraile P."/>
            <person name="Peix A."/>
            <person name="Velazquez E."/>
        </authorList>
    </citation>
    <scope>NUCLEOTIDE SEQUENCE [LARGE SCALE GENOMIC DNA]</scope>
    <source>
        <strain evidence="5 6">RZME27</strain>
    </source>
</reference>
<feature type="domain" description="HTH crp-type" evidence="4">
    <location>
        <begin position="145"/>
        <end position="219"/>
    </location>
</feature>
<name>A0A6A8AEU9_9HYPH</name>
<dbReference type="GO" id="GO:0003677">
    <property type="term" value="F:DNA binding"/>
    <property type="evidence" value="ECO:0007669"/>
    <property type="project" value="UniProtKB-KW"/>
</dbReference>
<dbReference type="EMBL" id="WIXI01000044">
    <property type="protein sequence ID" value="MQY47281.1"/>
    <property type="molecule type" value="Genomic_DNA"/>
</dbReference>
<evidence type="ECO:0000256" key="3">
    <source>
        <dbReference type="ARBA" id="ARBA00023163"/>
    </source>
</evidence>
<dbReference type="InterPro" id="IPR012318">
    <property type="entry name" value="HTH_CRP"/>
</dbReference>
<evidence type="ECO:0000259" key="4">
    <source>
        <dbReference type="PROSITE" id="PS51063"/>
    </source>
</evidence>
<dbReference type="InterPro" id="IPR014710">
    <property type="entry name" value="RmlC-like_jellyroll"/>
</dbReference>
<sequence length="239" mass="27209">MIETLLLNLEQRDSLSDAEKDVLRSIAGREKRFTANEDIVTEGTRPNTSTMLLDGFAARYKVTPEGARQITAIHIAGEFVDLHAFLLKTMDHGIVALSNCTVAFVDYPDLKTITEDWPHLTRLLWLDTLIHGGIHREWIVSMGRRSRTSHLAHVICELYLRLKVVGHTQGWAFHFPLSQSEMADVLGISLVHMNRVIQALRRENLITWTKDTITILDWQRLQSVAGFDPTYLSLNAEPR</sequence>
<dbReference type="CDD" id="cd00038">
    <property type="entry name" value="CAP_ED"/>
    <property type="match status" value="1"/>
</dbReference>
<protein>
    <submittedName>
        <fullName evidence="5">Helix-turn-helix domain-containing protein</fullName>
    </submittedName>
</protein>
<dbReference type="Pfam" id="PF00027">
    <property type="entry name" value="cNMP_binding"/>
    <property type="match status" value="1"/>
</dbReference>
<dbReference type="Proteomes" id="UP000435138">
    <property type="component" value="Unassembled WGS sequence"/>
</dbReference>
<dbReference type="SUPFAM" id="SSF46785">
    <property type="entry name" value="Winged helix' DNA-binding domain"/>
    <property type="match status" value="1"/>
</dbReference>
<gene>
    <name evidence="5" type="ORF">GAO09_14675</name>
</gene>
<dbReference type="Pfam" id="PF13545">
    <property type="entry name" value="HTH_Crp_2"/>
    <property type="match status" value="1"/>
</dbReference>
<dbReference type="Gene3D" id="1.10.10.10">
    <property type="entry name" value="Winged helix-like DNA-binding domain superfamily/Winged helix DNA-binding domain"/>
    <property type="match status" value="1"/>
</dbReference>
<evidence type="ECO:0000313" key="5">
    <source>
        <dbReference type="EMBL" id="MQY47281.1"/>
    </source>
</evidence>
<dbReference type="InterPro" id="IPR036390">
    <property type="entry name" value="WH_DNA-bd_sf"/>
</dbReference>
<dbReference type="InterPro" id="IPR018490">
    <property type="entry name" value="cNMP-bd_dom_sf"/>
</dbReference>
<keyword evidence="6" id="KW-1185">Reference proteome</keyword>
<dbReference type="PROSITE" id="PS51063">
    <property type="entry name" value="HTH_CRP_2"/>
    <property type="match status" value="1"/>
</dbReference>
<evidence type="ECO:0000256" key="2">
    <source>
        <dbReference type="ARBA" id="ARBA00023125"/>
    </source>
</evidence>
<evidence type="ECO:0000313" key="6">
    <source>
        <dbReference type="Proteomes" id="UP000435138"/>
    </source>
</evidence>
<comment type="caution">
    <text evidence="5">The sequence shown here is derived from an EMBL/GenBank/DDBJ whole genome shotgun (WGS) entry which is preliminary data.</text>
</comment>
<dbReference type="AlphaFoldDB" id="A0A6A8AEU9"/>
<dbReference type="RefSeq" id="WP_324184818.1">
    <property type="nucleotide sequence ID" value="NZ_JAYKOO010000001.1"/>
</dbReference>
<evidence type="ECO:0000256" key="1">
    <source>
        <dbReference type="ARBA" id="ARBA00023015"/>
    </source>
</evidence>
<dbReference type="SUPFAM" id="SSF51206">
    <property type="entry name" value="cAMP-binding domain-like"/>
    <property type="match status" value="1"/>
</dbReference>
<keyword evidence="1" id="KW-0805">Transcription regulation</keyword>